<gene>
    <name evidence="1" type="ORF">MNQ99_00195</name>
</gene>
<proteinExistence type="predicted"/>
<dbReference type="Proteomes" id="UP000829069">
    <property type="component" value="Chromosome"/>
</dbReference>
<evidence type="ECO:0000313" key="1">
    <source>
        <dbReference type="EMBL" id="UNK47718.1"/>
    </source>
</evidence>
<keyword evidence="2" id="KW-1185">Reference proteome</keyword>
<reference evidence="1 2" key="1">
    <citation type="submission" date="2022-03" db="EMBL/GenBank/DDBJ databases">
        <title>Isotopic signatures of nitrous oxide derived from detoxification processes.</title>
        <authorList>
            <person name="Behrendt U."/>
            <person name="Buchen C."/>
            <person name="Well R."/>
            <person name="Ulrich A."/>
            <person name="Rohe L."/>
            <person name="Kolb S."/>
            <person name="Schloter M."/>
            <person name="Horn M.A."/>
            <person name="Augustin J."/>
        </authorList>
    </citation>
    <scope>NUCLEOTIDE SEQUENCE [LARGE SCALE GENOMIC DNA]</scope>
    <source>
        <strain evidence="1 2">S4-C24</strain>
    </source>
</reference>
<evidence type="ECO:0000313" key="2">
    <source>
        <dbReference type="Proteomes" id="UP000829069"/>
    </source>
</evidence>
<accession>A0ABY3WET6</accession>
<name>A0ABY3WET6_9MICC</name>
<protein>
    <submittedName>
        <fullName evidence="1">Uncharacterized protein</fullName>
    </submittedName>
</protein>
<organism evidence="1 2">
    <name type="scientific">Arthrobacter sulfonylureivorans</name>
    <dbReference type="NCBI Taxonomy" id="2486855"/>
    <lineage>
        <taxon>Bacteria</taxon>
        <taxon>Bacillati</taxon>
        <taxon>Actinomycetota</taxon>
        <taxon>Actinomycetes</taxon>
        <taxon>Micrococcales</taxon>
        <taxon>Micrococcaceae</taxon>
        <taxon>Arthrobacter</taxon>
    </lineage>
</organism>
<sequence>MTSTAQGAAARVLGISPGLVRATWSDDAGSLALSLALPVGIPSLNRVLRDPQLVAGFGGSVWDRAHAAKGAILAEVSRISGSQLSRVDIRVTGIRVQEGGRVR</sequence>
<dbReference type="EMBL" id="CP093326">
    <property type="protein sequence ID" value="UNK47718.1"/>
    <property type="molecule type" value="Genomic_DNA"/>
</dbReference>